<evidence type="ECO:0000256" key="4">
    <source>
        <dbReference type="ARBA" id="ARBA00023163"/>
    </source>
</evidence>
<feature type="region of interest" description="Disordered" evidence="6">
    <location>
        <begin position="87"/>
        <end position="116"/>
    </location>
</feature>
<dbReference type="GO" id="GO:0000976">
    <property type="term" value="F:transcription cis-regulatory region binding"/>
    <property type="evidence" value="ECO:0007669"/>
    <property type="project" value="TreeGrafter"/>
</dbReference>
<dbReference type="PROSITE" id="PS00463">
    <property type="entry name" value="ZN2_CY6_FUNGAL_1"/>
    <property type="match status" value="1"/>
</dbReference>
<dbReference type="InterPro" id="IPR051089">
    <property type="entry name" value="prtT"/>
</dbReference>
<protein>
    <recommendedName>
        <fullName evidence="7">Zn(2)-C6 fungal-type domain-containing protein</fullName>
    </recommendedName>
</protein>
<evidence type="ECO:0000256" key="1">
    <source>
        <dbReference type="ARBA" id="ARBA00004123"/>
    </source>
</evidence>
<dbReference type="PROSITE" id="PS50048">
    <property type="entry name" value="ZN2_CY6_FUNGAL_2"/>
    <property type="match status" value="1"/>
</dbReference>
<keyword evidence="2" id="KW-0805">Transcription regulation</keyword>
<evidence type="ECO:0000313" key="8">
    <source>
        <dbReference type="EMBL" id="CEO57213.1"/>
    </source>
</evidence>
<feature type="region of interest" description="Disordered" evidence="6">
    <location>
        <begin position="43"/>
        <end position="71"/>
    </location>
</feature>
<sequence>MPKTLDLKSCSVCAKAKARCDLVPGQAKCARCARLNKDCTLQPRGSHSRRAVATRSHSRKHALPPQLRSGTAARTLSPVSAHLLDPSCSNASTSQEPSPTSAIDHSAPPGSSIFTDPERRAPEMLNLYRNDMMPLFPFVIIPPHMGSAEFFREKPVLFMIIIAVTCQHDVELQSRLCSLCRTEIGHRIWDQSEVSLDLLQGVLVFIAWRHVHVHLGSRLSSLIHSAIALAVDLDIYHEPRQAAKARLGALDGSDDSIGNGILKTLEQRRAQLGLFWLSSVLSACLQDVAGVKSSSSVANSCHMLEQAKDLPSDLHLVRLVQLQITAETVTTTISEDDGGNSLKFSAHAMFDLLGKEVKKADPSRLLPSDRSSSILLSLSYHMVRLLLYRTYLDEVSHSMSHDDLHAHGISAATRCISLVFLTADAAKAAITAFLTLDSDMLLSLPYPHWIQMGHAIRTLARILAMKSETSEALPAVELLKLLEQVPTKVEEAFSRGMQCPMPRCLPAIFQGLRKTVSDIARSTGITTTTEMPPEVEKGQTSRFDSNQLNGMNMGLYEEDEDFMKDLFSDGGFQLNFDPAWTY</sequence>
<dbReference type="PANTHER" id="PTHR31845:SF10">
    <property type="entry name" value="ZN(II)2CYS6 TRANSCRIPTION FACTOR (EUROFUNG)"/>
    <property type="match status" value="1"/>
</dbReference>
<comment type="subcellular location">
    <subcellularLocation>
        <location evidence="1">Nucleus</location>
    </subcellularLocation>
</comment>
<dbReference type="GO" id="GO:0000981">
    <property type="term" value="F:DNA-binding transcription factor activity, RNA polymerase II-specific"/>
    <property type="evidence" value="ECO:0007669"/>
    <property type="project" value="InterPro"/>
</dbReference>
<evidence type="ECO:0000256" key="2">
    <source>
        <dbReference type="ARBA" id="ARBA00023015"/>
    </source>
</evidence>
<dbReference type="InterPro" id="IPR001138">
    <property type="entry name" value="Zn2Cys6_DnaBD"/>
</dbReference>
<reference evidence="8" key="1">
    <citation type="submission" date="2015-01" db="EMBL/GenBank/DDBJ databases">
        <authorList>
            <person name="Durling Mikael"/>
        </authorList>
    </citation>
    <scope>NUCLEOTIDE SEQUENCE</scope>
</reference>
<feature type="compositionally biased region" description="Basic residues" evidence="6">
    <location>
        <begin position="46"/>
        <end position="62"/>
    </location>
</feature>
<accession>A0A0B7KI07</accession>
<feature type="compositionally biased region" description="Polar residues" evidence="6">
    <location>
        <begin position="87"/>
        <end position="103"/>
    </location>
</feature>
<evidence type="ECO:0000256" key="3">
    <source>
        <dbReference type="ARBA" id="ARBA00023125"/>
    </source>
</evidence>
<feature type="region of interest" description="Disordered" evidence="6">
    <location>
        <begin position="528"/>
        <end position="548"/>
    </location>
</feature>
<evidence type="ECO:0000259" key="7">
    <source>
        <dbReference type="PROSITE" id="PS50048"/>
    </source>
</evidence>
<dbReference type="GO" id="GO:0005634">
    <property type="term" value="C:nucleus"/>
    <property type="evidence" value="ECO:0007669"/>
    <property type="project" value="UniProtKB-SubCell"/>
</dbReference>
<dbReference type="AlphaFoldDB" id="A0A0B7KI07"/>
<dbReference type="CDD" id="cd00067">
    <property type="entry name" value="GAL4"/>
    <property type="match status" value="1"/>
</dbReference>
<keyword evidence="4" id="KW-0804">Transcription</keyword>
<name>A0A0B7KI07_BIOOC</name>
<keyword evidence="3" id="KW-0238">DNA-binding</keyword>
<dbReference type="EMBL" id="CDPU01000091">
    <property type="protein sequence ID" value="CEO57213.1"/>
    <property type="molecule type" value="Genomic_DNA"/>
</dbReference>
<evidence type="ECO:0000256" key="5">
    <source>
        <dbReference type="ARBA" id="ARBA00023242"/>
    </source>
</evidence>
<organism evidence="8">
    <name type="scientific">Bionectria ochroleuca</name>
    <name type="common">Gliocladium roseum</name>
    <dbReference type="NCBI Taxonomy" id="29856"/>
    <lineage>
        <taxon>Eukaryota</taxon>
        <taxon>Fungi</taxon>
        <taxon>Dikarya</taxon>
        <taxon>Ascomycota</taxon>
        <taxon>Pezizomycotina</taxon>
        <taxon>Sordariomycetes</taxon>
        <taxon>Hypocreomycetidae</taxon>
        <taxon>Hypocreales</taxon>
        <taxon>Bionectriaceae</taxon>
        <taxon>Clonostachys</taxon>
    </lineage>
</organism>
<dbReference type="SMART" id="SM00066">
    <property type="entry name" value="GAL4"/>
    <property type="match status" value="1"/>
</dbReference>
<evidence type="ECO:0000256" key="6">
    <source>
        <dbReference type="SAM" id="MobiDB-lite"/>
    </source>
</evidence>
<keyword evidence="5" id="KW-0539">Nucleus</keyword>
<dbReference type="GO" id="GO:0008270">
    <property type="term" value="F:zinc ion binding"/>
    <property type="evidence" value="ECO:0007669"/>
    <property type="project" value="InterPro"/>
</dbReference>
<dbReference type="InterPro" id="IPR036864">
    <property type="entry name" value="Zn2-C6_fun-type_DNA-bd_sf"/>
</dbReference>
<dbReference type="Gene3D" id="4.10.240.10">
    <property type="entry name" value="Zn(2)-C6 fungal-type DNA-binding domain"/>
    <property type="match status" value="1"/>
</dbReference>
<proteinExistence type="predicted"/>
<dbReference type="SUPFAM" id="SSF57701">
    <property type="entry name" value="Zn2/Cys6 DNA-binding domain"/>
    <property type="match status" value="1"/>
</dbReference>
<gene>
    <name evidence="8" type="ORF">BN869_000013271_1</name>
</gene>
<dbReference type="PANTHER" id="PTHR31845">
    <property type="entry name" value="FINGER DOMAIN PROTEIN, PUTATIVE-RELATED"/>
    <property type="match status" value="1"/>
</dbReference>
<feature type="domain" description="Zn(2)-C6 fungal-type" evidence="7">
    <location>
        <begin position="9"/>
        <end position="41"/>
    </location>
</feature>